<dbReference type="HOGENOM" id="CLU_005404_0_0_1"/>
<dbReference type="VEuPathDB" id="MicrosporidiaDB:VICG_01931"/>
<dbReference type="OrthoDB" id="448448at2759"/>
<dbReference type="PANTHER" id="PTHR36498:SF1">
    <property type="entry name" value="TATA-BINDING PROTEIN-ASSOCIATED FACTOR 172"/>
    <property type="match status" value="1"/>
</dbReference>
<sequence length="1370" mass="156688">MNSLEKIFNSIKSSNTREMKLFSTKELIKQLKEYDDYILYILKNIYALISSENSHNRMCGAKILNSLSNFEYSFDFTLESSSQTTDYVYLQSKSMGNTQFSDISKQKREIQKALDLEYVDAELIEYSDIADNGTVRIELKTAEYREKPIENVYDFFEAINLILLSPDWYKRHGGFISYCAILASAHNWNFDLDVGITAQKGGGERGNESVRKDDRVGKIKITLCGDLFNKIFEIFKNDKFNDFQGDVTSSPVKEAASILLKYIYPMMNNKLILYEITHLLTSSDWQEQFSALLALSQLKEHFTQDLIDGNGLLENFMDLLIGLLESEDEDVKYLSADLLGYIVEKFRVSDVSIGLIKNKCWTEVENDAAIAHSKASILVLLKIIYSKTPLTPPSSFSCLYPCFTSPTVLIRNSALELSKVFEGEEFLYLLAESILLEMRGDYKHADILLFKLDRAKDASANTLRVFASHFFKIISQSLHKPYSEDDFACYDDTFFTLDGIKSIGPVVVMNNRAVLLNILLGVGDVEFEANSTLLGDTFRHLYNINHNIDTTPCVGDSNFTTVLLGSLEDAFKKYSALKKMPIKEFKTIIENPIHYSLYSLCIDICTELVRMRACECIFSVNDFREYFMLENSIEFLKIFCTNLIKSSGIEAISKNAIDLLIWTKTKFKVISKAAEEGKTKSSSKRAKTVTSTEEVKSYCEIVHEQTVLNLKVFFEVLGLRLLEFKNFEDLLSRPDRLVFFEECAEFYFSNAGAVGNTVFEEAMAKKNAIILKKAISNIFYNCLFVRRILQDFDISLLSEVIECSDPCFNVLFVKPILKNMHSQHHKHTVPDDKNDIKNDTSSTTSLKREDSGVNLLSRILSSLHFTINDQINDQYLIDLIQKEKEEVRMIVDPSLIEEYQITIPLSIELRNYQKEGVKWISFLSRFHLNGILADDMGLGKTVQTLCYILNEMYSSSNGTANDSKHTNAAPNKKVLILCPASVSSHWHDEIEKFFNIESFVYSPKRNVQNKLSDITIVSYDTFRRDTFLDTLSWYFIVFDEGHLLKNRATALYTKCKGLQADHKIILTGTPVHNSVDDLFSLFDIILPGYLGDENTFNSMYGCKVNERNVQVMENRLEALHKKTLPFVMRRLKSEVLVDLPPKIIKDLSIKMSPAQEELYRKINQSEDECDYSKGYSSLKSNSLVRLKDSLKAASHPFYFDKNVPSSKTATLLELLNMCTNSKILVFFQFKSTIDFVIEETQLANCLRLDGSVPVGQRGEVVNKFNTEAVPYLFLTTSIGGLGLNLTAADVVIFYEHDWNPFNDLQAMDRAHRLGQKRTVNVFRLICKNTVEEKVMNYQNFKLYVANSIITQQNNEIQKMDTKDILERFQQ</sequence>
<keyword evidence="8" id="KW-1185">Reference proteome</keyword>
<dbReference type="Proteomes" id="UP000011082">
    <property type="component" value="Unassembled WGS sequence"/>
</dbReference>
<proteinExistence type="predicted"/>
<dbReference type="InterPro" id="IPR027417">
    <property type="entry name" value="P-loop_NTPase"/>
</dbReference>
<dbReference type="GO" id="GO:0017025">
    <property type="term" value="F:TBP-class protein binding"/>
    <property type="evidence" value="ECO:0007669"/>
    <property type="project" value="InterPro"/>
</dbReference>
<dbReference type="GeneID" id="19882641"/>
<dbReference type="Gene3D" id="1.25.10.10">
    <property type="entry name" value="Leucine-rich Repeat Variant"/>
    <property type="match status" value="1"/>
</dbReference>
<dbReference type="PANTHER" id="PTHR36498">
    <property type="entry name" value="TATA-BINDING PROTEIN-ASSOCIATED FACTOR 172"/>
    <property type="match status" value="1"/>
</dbReference>
<evidence type="ECO:0000256" key="1">
    <source>
        <dbReference type="ARBA" id="ARBA00022741"/>
    </source>
</evidence>
<dbReference type="SUPFAM" id="SSF52540">
    <property type="entry name" value="P-loop containing nucleoside triphosphate hydrolases"/>
    <property type="match status" value="2"/>
</dbReference>
<evidence type="ECO:0000259" key="5">
    <source>
        <dbReference type="PROSITE" id="PS51192"/>
    </source>
</evidence>
<evidence type="ECO:0000313" key="7">
    <source>
        <dbReference type="EMBL" id="ELA41049.1"/>
    </source>
</evidence>
<name>L2GK97_VITCO</name>
<keyword evidence="1" id="KW-0547">Nucleotide-binding</keyword>
<keyword evidence="3" id="KW-0067">ATP-binding</keyword>
<keyword evidence="2" id="KW-0378">Hydrolase</keyword>
<dbReference type="InterPro" id="IPR049730">
    <property type="entry name" value="SNF2/RAD54-like_C"/>
</dbReference>
<dbReference type="SUPFAM" id="SSF48371">
    <property type="entry name" value="ARM repeat"/>
    <property type="match status" value="1"/>
</dbReference>
<dbReference type="InterPro" id="IPR044972">
    <property type="entry name" value="Mot1"/>
</dbReference>
<dbReference type="RefSeq" id="XP_007605376.1">
    <property type="nucleotide sequence ID" value="XM_007605314.1"/>
</dbReference>
<feature type="compositionally biased region" description="Basic and acidic residues" evidence="4">
    <location>
        <begin position="828"/>
        <end position="838"/>
    </location>
</feature>
<dbReference type="GO" id="GO:0003677">
    <property type="term" value="F:DNA binding"/>
    <property type="evidence" value="ECO:0007669"/>
    <property type="project" value="InterPro"/>
</dbReference>
<dbReference type="Pfam" id="PF00176">
    <property type="entry name" value="SNF2-rel_dom"/>
    <property type="match status" value="1"/>
</dbReference>
<evidence type="ECO:0000259" key="6">
    <source>
        <dbReference type="PROSITE" id="PS51194"/>
    </source>
</evidence>
<evidence type="ECO:0000256" key="4">
    <source>
        <dbReference type="SAM" id="MobiDB-lite"/>
    </source>
</evidence>
<accession>L2GK97</accession>
<evidence type="ECO:0000256" key="2">
    <source>
        <dbReference type="ARBA" id="ARBA00022801"/>
    </source>
</evidence>
<dbReference type="InterPro" id="IPR016024">
    <property type="entry name" value="ARM-type_fold"/>
</dbReference>
<protein>
    <submittedName>
        <fullName evidence="7">Uncharacterized protein</fullName>
    </submittedName>
</protein>
<dbReference type="InParanoid" id="L2GK97"/>
<dbReference type="InterPro" id="IPR001650">
    <property type="entry name" value="Helicase_C-like"/>
</dbReference>
<dbReference type="InterPro" id="IPR038718">
    <property type="entry name" value="SNF2-like_sf"/>
</dbReference>
<dbReference type="STRING" id="993615.L2GK97"/>
<dbReference type="InterPro" id="IPR011989">
    <property type="entry name" value="ARM-like"/>
</dbReference>
<gene>
    <name evidence="7" type="ORF">VICG_01931</name>
</gene>
<organism evidence="7 8">
    <name type="scientific">Vittaforma corneae (strain ATCC 50505)</name>
    <name type="common">Microsporidian parasite</name>
    <name type="synonym">Nosema corneum</name>
    <dbReference type="NCBI Taxonomy" id="993615"/>
    <lineage>
        <taxon>Eukaryota</taxon>
        <taxon>Fungi</taxon>
        <taxon>Fungi incertae sedis</taxon>
        <taxon>Microsporidia</taxon>
        <taxon>Nosematidae</taxon>
        <taxon>Vittaforma</taxon>
    </lineage>
</organism>
<dbReference type="GO" id="GO:0016887">
    <property type="term" value="F:ATP hydrolysis activity"/>
    <property type="evidence" value="ECO:0007669"/>
    <property type="project" value="InterPro"/>
</dbReference>
<dbReference type="EMBL" id="JH370151">
    <property type="protein sequence ID" value="ELA41049.1"/>
    <property type="molecule type" value="Genomic_DNA"/>
</dbReference>
<reference evidence="8" key="1">
    <citation type="submission" date="2011-05" db="EMBL/GenBank/DDBJ databases">
        <title>The genome sequence of Vittaforma corneae strain ATCC 50505.</title>
        <authorList>
            <consortium name="The Broad Institute Genome Sequencing Platform"/>
            <person name="Cuomo C."/>
            <person name="Didier E."/>
            <person name="Bowers L."/>
            <person name="Young S.K."/>
            <person name="Zeng Q."/>
            <person name="Gargeya S."/>
            <person name="Fitzgerald M."/>
            <person name="Haas B."/>
            <person name="Abouelleil A."/>
            <person name="Alvarado L."/>
            <person name="Arachchi H.M."/>
            <person name="Berlin A."/>
            <person name="Chapman S.B."/>
            <person name="Gearin G."/>
            <person name="Goldberg J."/>
            <person name="Griggs A."/>
            <person name="Gujja S."/>
            <person name="Hansen M."/>
            <person name="Heiman D."/>
            <person name="Howarth C."/>
            <person name="Larimer J."/>
            <person name="Lui A."/>
            <person name="MacDonald P.J.P."/>
            <person name="McCowen C."/>
            <person name="Montmayeur A."/>
            <person name="Murphy C."/>
            <person name="Neiman D."/>
            <person name="Pearson M."/>
            <person name="Priest M."/>
            <person name="Roberts A."/>
            <person name="Saif S."/>
            <person name="Shea T."/>
            <person name="Sisk P."/>
            <person name="Stolte C."/>
            <person name="Sykes S."/>
            <person name="Wortman J."/>
            <person name="Nusbaum C."/>
            <person name="Birren B."/>
        </authorList>
    </citation>
    <scope>NUCLEOTIDE SEQUENCE [LARGE SCALE GENOMIC DNA]</scope>
    <source>
        <strain evidence="8">ATCC 50505</strain>
    </source>
</reference>
<feature type="domain" description="Helicase ATP-binding" evidence="5">
    <location>
        <begin position="921"/>
        <end position="1088"/>
    </location>
</feature>
<dbReference type="SMART" id="SM00490">
    <property type="entry name" value="HELICc"/>
    <property type="match status" value="1"/>
</dbReference>
<feature type="domain" description="Helicase C-terminal" evidence="6">
    <location>
        <begin position="1210"/>
        <end position="1356"/>
    </location>
</feature>
<feature type="region of interest" description="Disordered" evidence="4">
    <location>
        <begin position="824"/>
        <end position="846"/>
    </location>
</feature>
<dbReference type="Gene3D" id="3.40.50.10810">
    <property type="entry name" value="Tandem AAA-ATPase domain"/>
    <property type="match status" value="1"/>
</dbReference>
<dbReference type="Gene3D" id="3.40.50.300">
    <property type="entry name" value="P-loop containing nucleotide triphosphate hydrolases"/>
    <property type="match status" value="1"/>
</dbReference>
<dbReference type="GO" id="GO:0005524">
    <property type="term" value="F:ATP binding"/>
    <property type="evidence" value="ECO:0007669"/>
    <property type="project" value="InterPro"/>
</dbReference>
<dbReference type="InterPro" id="IPR014001">
    <property type="entry name" value="Helicase_ATP-bd"/>
</dbReference>
<dbReference type="CDD" id="cd18793">
    <property type="entry name" value="SF2_C_SNF"/>
    <property type="match status" value="1"/>
</dbReference>
<dbReference type="PROSITE" id="PS51192">
    <property type="entry name" value="HELICASE_ATP_BIND_1"/>
    <property type="match status" value="1"/>
</dbReference>
<dbReference type="PROSITE" id="PS51194">
    <property type="entry name" value="HELICASE_CTER"/>
    <property type="match status" value="1"/>
</dbReference>
<dbReference type="SMART" id="SM00487">
    <property type="entry name" value="DEXDc"/>
    <property type="match status" value="1"/>
</dbReference>
<dbReference type="InterPro" id="IPR000330">
    <property type="entry name" value="SNF2_N"/>
</dbReference>
<evidence type="ECO:0000313" key="8">
    <source>
        <dbReference type="Proteomes" id="UP000011082"/>
    </source>
</evidence>
<dbReference type="Pfam" id="PF00271">
    <property type="entry name" value="Helicase_C"/>
    <property type="match status" value="1"/>
</dbReference>
<evidence type="ECO:0000256" key="3">
    <source>
        <dbReference type="ARBA" id="ARBA00022840"/>
    </source>
</evidence>